<feature type="compositionally biased region" description="Low complexity" evidence="1">
    <location>
        <begin position="261"/>
        <end position="271"/>
    </location>
</feature>
<reference evidence="2 3" key="1">
    <citation type="submission" date="2024-06" db="EMBL/GenBank/DDBJ databases">
        <title>The Natural Products Discovery Center: Release of the First 8490 Sequenced Strains for Exploring Actinobacteria Biosynthetic Diversity.</title>
        <authorList>
            <person name="Kalkreuter E."/>
            <person name="Kautsar S.A."/>
            <person name="Yang D."/>
            <person name="Bader C.D."/>
            <person name="Teijaro C.N."/>
            <person name="Fluegel L."/>
            <person name="Davis C.M."/>
            <person name="Simpson J.R."/>
            <person name="Lauterbach L."/>
            <person name="Steele A.D."/>
            <person name="Gui C."/>
            <person name="Meng S."/>
            <person name="Li G."/>
            <person name="Viehrig K."/>
            <person name="Ye F."/>
            <person name="Su P."/>
            <person name="Kiefer A.F."/>
            <person name="Nichols A."/>
            <person name="Cepeda A.J."/>
            <person name="Yan W."/>
            <person name="Fan B."/>
            <person name="Jiang Y."/>
            <person name="Adhikari A."/>
            <person name="Zheng C.-J."/>
            <person name="Schuster L."/>
            <person name="Cowan T.M."/>
            <person name="Smanski M.J."/>
            <person name="Chevrette M.G."/>
            <person name="De Carvalho L.P.S."/>
            <person name="Shen B."/>
        </authorList>
    </citation>
    <scope>NUCLEOTIDE SEQUENCE [LARGE SCALE GENOMIC DNA]</scope>
    <source>
        <strain evidence="2 3">NPDC048946</strain>
    </source>
</reference>
<evidence type="ECO:0000313" key="2">
    <source>
        <dbReference type="EMBL" id="MEU8139292.1"/>
    </source>
</evidence>
<comment type="caution">
    <text evidence="2">The sequence shown here is derived from an EMBL/GenBank/DDBJ whole genome shotgun (WGS) entry which is preliminary data.</text>
</comment>
<dbReference type="Proteomes" id="UP001551482">
    <property type="component" value="Unassembled WGS sequence"/>
</dbReference>
<proteinExistence type="predicted"/>
<protein>
    <submittedName>
        <fullName evidence="2">Uncharacterized protein</fullName>
    </submittedName>
</protein>
<accession>A0ABV3DU64</accession>
<dbReference type="EMBL" id="JBEZFP010000165">
    <property type="protein sequence ID" value="MEU8139292.1"/>
    <property type="molecule type" value="Genomic_DNA"/>
</dbReference>
<keyword evidence="3" id="KW-1185">Reference proteome</keyword>
<feature type="region of interest" description="Disordered" evidence="1">
    <location>
        <begin position="169"/>
        <end position="271"/>
    </location>
</feature>
<name>A0ABV3DU64_9ACTN</name>
<organism evidence="2 3">
    <name type="scientific">Streptodolium elevatio</name>
    <dbReference type="NCBI Taxonomy" id="3157996"/>
    <lineage>
        <taxon>Bacteria</taxon>
        <taxon>Bacillati</taxon>
        <taxon>Actinomycetota</taxon>
        <taxon>Actinomycetes</taxon>
        <taxon>Kitasatosporales</taxon>
        <taxon>Streptomycetaceae</taxon>
        <taxon>Streptodolium</taxon>
    </lineage>
</organism>
<evidence type="ECO:0000313" key="3">
    <source>
        <dbReference type="Proteomes" id="UP001551482"/>
    </source>
</evidence>
<gene>
    <name evidence="2" type="ORF">AB0C36_38070</name>
</gene>
<sequence>MSATAAASASLWSRLSHRRVPAQEPVRMVDPEQWQAYDVPLLRDPRGLLKRLHDLHRPEPGTAVVAVLDADGRPVASASFALDNGSGPTDGWECRNTILAHLRMIVPDDLRRATPTRTTVLLLCRDGQRDWEPDDGRWMWGLRDACGLHGLRCGAAVIMAEDGWQVVGDGRNGRTPAPVGQPNPARRPTVSASPRPAVPTPATALPTAAALPATTPPAATDTPHHPVARPHPPHRSDHAGVAVAAFAEYPEGPAPPPRPPVVRLVPDVATA</sequence>
<feature type="compositionally biased region" description="Low complexity" evidence="1">
    <location>
        <begin position="200"/>
        <end position="221"/>
    </location>
</feature>
<evidence type="ECO:0000256" key="1">
    <source>
        <dbReference type="SAM" id="MobiDB-lite"/>
    </source>
</evidence>